<dbReference type="InterPro" id="IPR052539">
    <property type="entry name" value="MGD_biosynthesis_adapter"/>
</dbReference>
<reference evidence="3" key="1">
    <citation type="submission" date="2016-10" db="EMBL/GenBank/DDBJ databases">
        <authorList>
            <person name="Varghese N."/>
            <person name="Submissions S."/>
        </authorList>
    </citation>
    <scope>NUCLEOTIDE SEQUENCE [LARGE SCALE GENOMIC DNA]</scope>
    <source>
        <strain evidence="3">DSM 25157</strain>
    </source>
</reference>
<feature type="domain" description="Molybdopterin-guanine dinucleotide biosynthesis protein B (MobB)" evidence="1">
    <location>
        <begin position="3"/>
        <end position="135"/>
    </location>
</feature>
<dbReference type="Gene3D" id="3.40.50.300">
    <property type="entry name" value="P-loop containing nucleotide triphosphate hydrolases"/>
    <property type="match status" value="1"/>
</dbReference>
<dbReference type="NCBIfam" id="TIGR00176">
    <property type="entry name" value="mobB"/>
    <property type="match status" value="1"/>
</dbReference>
<name>A0A1H4EAF7_9BURK</name>
<dbReference type="SUPFAM" id="SSF52540">
    <property type="entry name" value="P-loop containing nucleoside triphosphate hydrolases"/>
    <property type="match status" value="1"/>
</dbReference>
<dbReference type="GO" id="GO:0006777">
    <property type="term" value="P:Mo-molybdopterin cofactor biosynthetic process"/>
    <property type="evidence" value="ECO:0007669"/>
    <property type="project" value="InterPro"/>
</dbReference>
<organism evidence="2 3">
    <name type="scientific">Acidovorax soli</name>
    <dbReference type="NCBI Taxonomy" id="592050"/>
    <lineage>
        <taxon>Bacteria</taxon>
        <taxon>Pseudomonadati</taxon>
        <taxon>Pseudomonadota</taxon>
        <taxon>Betaproteobacteria</taxon>
        <taxon>Burkholderiales</taxon>
        <taxon>Comamonadaceae</taxon>
        <taxon>Acidovorax</taxon>
    </lineage>
</organism>
<evidence type="ECO:0000259" key="1">
    <source>
        <dbReference type="Pfam" id="PF03205"/>
    </source>
</evidence>
<dbReference type="RefSeq" id="WP_092700280.1">
    <property type="nucleotide sequence ID" value="NZ_CAXIQL010000081.1"/>
</dbReference>
<dbReference type="AlphaFoldDB" id="A0A1H4EAF7"/>
<dbReference type="EMBL" id="FNQJ01000032">
    <property type="protein sequence ID" value="SEA81580.1"/>
    <property type="molecule type" value="Genomic_DNA"/>
</dbReference>
<evidence type="ECO:0000313" key="3">
    <source>
        <dbReference type="Proteomes" id="UP000199002"/>
    </source>
</evidence>
<dbReference type="GeneID" id="34234848"/>
<keyword evidence="3" id="KW-1185">Reference proteome</keyword>
<protein>
    <submittedName>
        <fullName evidence="2">Molybdopterin-guanine dinucleotide biosynthesis protein B</fullName>
    </submittedName>
</protein>
<dbReference type="InterPro" id="IPR027417">
    <property type="entry name" value="P-loop_NTPase"/>
</dbReference>
<evidence type="ECO:0000313" key="2">
    <source>
        <dbReference type="EMBL" id="SEA81580.1"/>
    </source>
</evidence>
<dbReference type="GO" id="GO:0005525">
    <property type="term" value="F:GTP binding"/>
    <property type="evidence" value="ECO:0007669"/>
    <property type="project" value="InterPro"/>
</dbReference>
<sequence length="192" mass="21297">MKIFGITGHSGMGKTTLLERLIPELRSRGLTVSLIKHSHKDIEVDRPGKDSYRLRESGCMEVMLLGHNRWALMHKLRGAVEPPLEYLLARLQTCDVVLLEGFKSGDFPKLEVWRAAGNKPPLGRNWPGIVATASDALHLLPSDTFKLELSDTQAIADLVLRKGRSVAEFLETNFATAISEPEARVICQTAKV</sequence>
<proteinExistence type="predicted"/>
<dbReference type="Proteomes" id="UP000199002">
    <property type="component" value="Unassembled WGS sequence"/>
</dbReference>
<dbReference type="PANTHER" id="PTHR40072:SF1">
    <property type="entry name" value="MOLYBDOPTERIN-GUANINE DINUCLEOTIDE BIOSYNTHESIS ADAPTER PROTEIN"/>
    <property type="match status" value="1"/>
</dbReference>
<gene>
    <name evidence="2" type="ORF">SAMN05421875_13229</name>
</gene>
<dbReference type="Pfam" id="PF03205">
    <property type="entry name" value="MobB"/>
    <property type="match status" value="1"/>
</dbReference>
<accession>A0A1H4EAF7</accession>
<dbReference type="STRING" id="592050.SAMN05421875_13229"/>
<dbReference type="PANTHER" id="PTHR40072">
    <property type="entry name" value="MOLYBDOPTERIN-GUANINE DINUCLEOTIDE BIOSYNTHESIS ADAPTER PROTEIN-RELATED"/>
    <property type="match status" value="1"/>
</dbReference>
<dbReference type="InterPro" id="IPR004435">
    <property type="entry name" value="MobB_dom"/>
</dbReference>
<dbReference type="CDD" id="cd03116">
    <property type="entry name" value="MobB"/>
    <property type="match status" value="1"/>
</dbReference>